<organism evidence="1 2">
    <name type="scientific">Flavobacterium pectinovorum</name>
    <dbReference type="NCBI Taxonomy" id="29533"/>
    <lineage>
        <taxon>Bacteria</taxon>
        <taxon>Pseudomonadati</taxon>
        <taxon>Bacteroidota</taxon>
        <taxon>Flavobacteriia</taxon>
        <taxon>Flavobacteriales</taxon>
        <taxon>Flavobacteriaceae</taxon>
        <taxon>Flavobacterium</taxon>
    </lineage>
</organism>
<accession>A0A502ECX6</accession>
<proteinExistence type="predicted"/>
<sequence>MILSKNVIKLNKKNSLIFLWQKRYQLHFDNGVFDADNLDPIFKDNGKRIPLTGEEKIILLRL</sequence>
<comment type="caution">
    <text evidence="1">The sequence shown here is derived from an EMBL/GenBank/DDBJ whole genome shotgun (WGS) entry which is preliminary data.</text>
</comment>
<evidence type="ECO:0000313" key="2">
    <source>
        <dbReference type="Proteomes" id="UP000319700"/>
    </source>
</evidence>
<evidence type="ECO:0000313" key="1">
    <source>
        <dbReference type="EMBL" id="TPG34822.1"/>
    </source>
</evidence>
<protein>
    <submittedName>
        <fullName evidence="1">Uncharacterized protein</fullName>
    </submittedName>
</protein>
<name>A0A502ECX6_9FLAO</name>
<reference evidence="1 2" key="1">
    <citation type="journal article" date="2019" name="Environ. Microbiol.">
        <title>Species interactions and distinct microbial communities in high Arctic permafrost affected cryosols are associated with the CH4 and CO2 gas fluxes.</title>
        <authorList>
            <person name="Altshuler I."/>
            <person name="Hamel J."/>
            <person name="Turney S."/>
            <person name="Magnuson E."/>
            <person name="Levesque R."/>
            <person name="Greer C."/>
            <person name="Whyte L.G."/>
        </authorList>
    </citation>
    <scope>NUCLEOTIDE SEQUENCE [LARGE SCALE GENOMIC DNA]</scope>
    <source>
        <strain evidence="1 2">42</strain>
    </source>
</reference>
<dbReference type="EMBL" id="RCZH01000018">
    <property type="protein sequence ID" value="TPG34822.1"/>
    <property type="molecule type" value="Genomic_DNA"/>
</dbReference>
<dbReference type="AlphaFoldDB" id="A0A502ECX6"/>
<keyword evidence="2" id="KW-1185">Reference proteome</keyword>
<gene>
    <name evidence="1" type="ORF">EAH81_22360</name>
</gene>
<dbReference type="Proteomes" id="UP000319700">
    <property type="component" value="Unassembled WGS sequence"/>
</dbReference>